<accession>W7ISP9</accession>
<sequence length="527" mass="55441">MRVLGAVLLAALCLTACTQETPAVGPGEPGTLRVLAGSELADMEPVLDKAAEATGVRVELTFVGSLDGAKQVADGTADGKYDAVWFSSANYLRTFPGAGSHLGTSVQTMASPVVLGLTKSTADRLGWAGRPVRWPDVVAAARAEQFTFAMTDPNASNTGFSALLAMTAALEGSGRVLDVEAIRKVAEQVAALFSVHRLTAPSSDWLTDAYVERNAGRQPGGPIDGLVSYESSLLALNRSGRLPEPLTLVYPTDGVVVGDYPLTALAGASAGARDLHRRLTEYLRTPDVQRSIGETTSRRPAVPGVDRPQGVPGSLNEIPFPDSWAAIEALLQAYNDDLRRPSRVVYVLDVSGSMARDGRIDGLRAALKELTGAGSELAGKVCGFRKREEIVLLPFNSRPLPRHDFTVDAADPGPSLAAIRSDVDGLRAGGGTAVYDSLITAHGLAAGAGDRFTSVVLMTDGENTDGVGLPAYLDFLTTAPPVPVFPILFGEANESEMRTVADRTGGEYVDARTESLAAAFCEIRGYQ</sequence>
<dbReference type="PATRIC" id="fig|909613.9.peg.688"/>
<dbReference type="Proteomes" id="UP000019277">
    <property type="component" value="Unassembled WGS sequence"/>
</dbReference>
<dbReference type="InterPro" id="IPR036465">
    <property type="entry name" value="vWFA_dom_sf"/>
</dbReference>
<evidence type="ECO:0000256" key="2">
    <source>
        <dbReference type="SAM" id="MobiDB-lite"/>
    </source>
</evidence>
<reference evidence="5 6" key="1">
    <citation type="journal article" date="2014" name="Genome Announc.">
        <title>Draft Genome Sequence of the Antitrypanosomally Active Sponge-Associated Bacterium Actinokineospora sp. Strain EG49.</title>
        <authorList>
            <person name="Harjes J."/>
            <person name="Ryu T."/>
            <person name="Abdelmohsen U.R."/>
            <person name="Moitinho-Silva L."/>
            <person name="Horn H."/>
            <person name="Ravasi T."/>
            <person name="Hentschel U."/>
        </authorList>
    </citation>
    <scope>NUCLEOTIDE SEQUENCE [LARGE SCALE GENOMIC DNA]</scope>
    <source>
        <strain evidence="5 6">EG49</strain>
    </source>
</reference>
<proteinExistence type="predicted"/>
<protein>
    <recommendedName>
        <fullName evidence="4">VWFA domain-containing protein</fullName>
    </recommendedName>
</protein>
<dbReference type="InterPro" id="IPR002035">
    <property type="entry name" value="VWF_A"/>
</dbReference>
<dbReference type="SMART" id="SM00327">
    <property type="entry name" value="VWA"/>
    <property type="match status" value="1"/>
</dbReference>
<dbReference type="Gene3D" id="3.40.50.410">
    <property type="entry name" value="von Willebrand factor, type A domain"/>
    <property type="match status" value="1"/>
</dbReference>
<feature type="signal peptide" evidence="3">
    <location>
        <begin position="1"/>
        <end position="18"/>
    </location>
</feature>
<keyword evidence="6" id="KW-1185">Reference proteome</keyword>
<comment type="caution">
    <text evidence="5">The sequence shown here is derived from an EMBL/GenBank/DDBJ whole genome shotgun (WGS) entry which is preliminary data.</text>
</comment>
<feature type="chain" id="PRO_5038629801" description="VWFA domain-containing protein" evidence="3">
    <location>
        <begin position="19"/>
        <end position="527"/>
    </location>
</feature>
<evidence type="ECO:0000259" key="4">
    <source>
        <dbReference type="PROSITE" id="PS50234"/>
    </source>
</evidence>
<dbReference type="AlphaFoldDB" id="W7ISP9"/>
<name>W7ISP9_9PSEU</name>
<evidence type="ECO:0000313" key="6">
    <source>
        <dbReference type="Proteomes" id="UP000019277"/>
    </source>
</evidence>
<dbReference type="SUPFAM" id="SSF53300">
    <property type="entry name" value="vWA-like"/>
    <property type="match status" value="1"/>
</dbReference>
<dbReference type="eggNOG" id="COG2304">
    <property type="taxonomic scope" value="Bacteria"/>
</dbReference>
<keyword evidence="1 3" id="KW-0732">Signal</keyword>
<dbReference type="PANTHER" id="PTHR30006">
    <property type="entry name" value="THIAMINE-BINDING PERIPLASMIC PROTEIN-RELATED"/>
    <property type="match status" value="1"/>
</dbReference>
<evidence type="ECO:0000256" key="3">
    <source>
        <dbReference type="SAM" id="SignalP"/>
    </source>
</evidence>
<dbReference type="SUPFAM" id="SSF53850">
    <property type="entry name" value="Periplasmic binding protein-like II"/>
    <property type="match status" value="1"/>
</dbReference>
<dbReference type="PANTHER" id="PTHR30006:SF2">
    <property type="entry name" value="ABC TRANSPORTER SUBSTRATE-BINDING PROTEIN"/>
    <property type="match status" value="1"/>
</dbReference>
<dbReference type="CDD" id="cd00198">
    <property type="entry name" value="vWFA"/>
    <property type="match status" value="1"/>
</dbReference>
<feature type="domain" description="VWFA" evidence="4">
    <location>
        <begin position="343"/>
        <end position="523"/>
    </location>
</feature>
<dbReference type="eggNOG" id="COG1840">
    <property type="taxonomic scope" value="Bacteria"/>
</dbReference>
<dbReference type="EMBL" id="AYXG01000027">
    <property type="protein sequence ID" value="EWC63960.1"/>
    <property type="molecule type" value="Genomic_DNA"/>
</dbReference>
<evidence type="ECO:0000313" key="5">
    <source>
        <dbReference type="EMBL" id="EWC63960.1"/>
    </source>
</evidence>
<organism evidence="5 6">
    <name type="scientific">Actinokineospora spheciospongiae</name>
    <dbReference type="NCBI Taxonomy" id="909613"/>
    <lineage>
        <taxon>Bacteria</taxon>
        <taxon>Bacillati</taxon>
        <taxon>Actinomycetota</taxon>
        <taxon>Actinomycetes</taxon>
        <taxon>Pseudonocardiales</taxon>
        <taxon>Pseudonocardiaceae</taxon>
        <taxon>Actinokineospora</taxon>
    </lineage>
</organism>
<dbReference type="OrthoDB" id="3170630at2"/>
<dbReference type="Pfam" id="PF13531">
    <property type="entry name" value="SBP_bac_11"/>
    <property type="match status" value="1"/>
</dbReference>
<dbReference type="PROSITE" id="PS50234">
    <property type="entry name" value="VWFA"/>
    <property type="match status" value="1"/>
</dbReference>
<dbReference type="Gene3D" id="3.40.190.10">
    <property type="entry name" value="Periplasmic binding protein-like II"/>
    <property type="match status" value="1"/>
</dbReference>
<evidence type="ECO:0000256" key="1">
    <source>
        <dbReference type="ARBA" id="ARBA00022729"/>
    </source>
</evidence>
<dbReference type="STRING" id="909613.UO65_0671"/>
<gene>
    <name evidence="5" type="ORF">UO65_0671</name>
</gene>
<feature type="region of interest" description="Disordered" evidence="2">
    <location>
        <begin position="292"/>
        <end position="313"/>
    </location>
</feature>
<dbReference type="RefSeq" id="WP_035278584.1">
    <property type="nucleotide sequence ID" value="NZ_AYXG01000027.1"/>
</dbReference>